<accession>A0A4R3I5M3</accession>
<dbReference type="InterPro" id="IPR017737">
    <property type="entry name" value="TssE1-like"/>
</dbReference>
<sequence>MYALFDILKGKTANGDPLKKYPGQEDLLISVHDHLIRLLNARQGVLEHLPDYGLPDLDMLYRELPYSEQDIAFAVKNVIEKYEPRLTQVRVQPRARDIRYCVVRMEISGRLQDGTQVRFQTLFKSNYQAQIMQPNRM</sequence>
<dbReference type="EMBL" id="SLZR01000006">
    <property type="protein sequence ID" value="TCS41297.1"/>
    <property type="molecule type" value="Genomic_DNA"/>
</dbReference>
<dbReference type="Proteomes" id="UP000295793">
    <property type="component" value="Unassembled WGS sequence"/>
</dbReference>
<dbReference type="InterPro" id="IPR007048">
    <property type="entry name" value="IraD/Gp25-like"/>
</dbReference>
<reference evidence="2 3" key="1">
    <citation type="submission" date="2019-03" db="EMBL/GenBank/DDBJ databases">
        <title>Genomic Encyclopedia of Archaeal and Bacterial Type Strains, Phase II (KMG-II): from individual species to whole genera.</title>
        <authorList>
            <person name="Goeker M."/>
        </authorList>
    </citation>
    <scope>NUCLEOTIDE SEQUENCE [LARGE SCALE GENOMIC DNA]</scope>
    <source>
        <strain evidence="2 3">DSM 15388</strain>
    </source>
</reference>
<gene>
    <name evidence="2" type="ORF">BCF53_10628</name>
</gene>
<feature type="domain" description="IraD/Gp25-like" evidence="1">
    <location>
        <begin position="27"/>
        <end position="113"/>
    </location>
</feature>
<keyword evidence="3" id="KW-1185">Reference proteome</keyword>
<evidence type="ECO:0000313" key="3">
    <source>
        <dbReference type="Proteomes" id="UP000295793"/>
    </source>
</evidence>
<organism evidence="2 3">
    <name type="scientific">Reinekea marinisedimentorum</name>
    <dbReference type="NCBI Taxonomy" id="230495"/>
    <lineage>
        <taxon>Bacteria</taxon>
        <taxon>Pseudomonadati</taxon>
        <taxon>Pseudomonadota</taxon>
        <taxon>Gammaproteobacteria</taxon>
        <taxon>Oceanospirillales</taxon>
        <taxon>Saccharospirillaceae</taxon>
        <taxon>Reinekea</taxon>
    </lineage>
</organism>
<name>A0A4R3I5M3_9GAMM</name>
<evidence type="ECO:0000313" key="2">
    <source>
        <dbReference type="EMBL" id="TCS41297.1"/>
    </source>
</evidence>
<comment type="caution">
    <text evidence="2">The sequence shown here is derived from an EMBL/GenBank/DDBJ whole genome shotgun (WGS) entry which is preliminary data.</text>
</comment>
<dbReference type="OrthoDB" id="1524306at2"/>
<dbReference type="SUPFAM" id="SSF160719">
    <property type="entry name" value="gpW/gp25-like"/>
    <property type="match status" value="1"/>
</dbReference>
<dbReference type="Gene3D" id="3.10.450.40">
    <property type="match status" value="1"/>
</dbReference>
<evidence type="ECO:0000259" key="1">
    <source>
        <dbReference type="Pfam" id="PF04965"/>
    </source>
</evidence>
<proteinExistence type="predicted"/>
<dbReference type="RefSeq" id="WP_132701272.1">
    <property type="nucleotide sequence ID" value="NZ_SLZR01000006.1"/>
</dbReference>
<dbReference type="NCBIfam" id="TIGR03357">
    <property type="entry name" value="VI_zyme"/>
    <property type="match status" value="1"/>
</dbReference>
<dbReference type="Pfam" id="PF04965">
    <property type="entry name" value="GPW_gp25"/>
    <property type="match status" value="1"/>
</dbReference>
<dbReference type="AlphaFoldDB" id="A0A4R3I5M3"/>
<protein>
    <submittedName>
        <fullName evidence="2">Type VI secretion system protein</fullName>
    </submittedName>
</protein>